<dbReference type="InterPro" id="IPR000572">
    <property type="entry name" value="OxRdtase_Mopterin-bd_dom"/>
</dbReference>
<accession>A0A158IVT3</accession>
<dbReference type="Gene3D" id="3.90.420.10">
    <property type="entry name" value="Oxidoreductase, molybdopterin-binding domain"/>
    <property type="match status" value="1"/>
</dbReference>
<protein>
    <submittedName>
        <fullName evidence="2">Oxidoreductase molybdopterin binding domain protein</fullName>
    </submittedName>
</protein>
<reference evidence="2" key="1">
    <citation type="submission" date="2016-01" db="EMBL/GenBank/DDBJ databases">
        <authorList>
            <person name="Peeters C."/>
        </authorList>
    </citation>
    <scope>NUCLEOTIDE SEQUENCE [LARGE SCALE GENOMIC DNA]</scope>
    <source>
        <strain evidence="2">LMG 29317</strain>
    </source>
</reference>
<sequence>MLPSHATMPSPSPAISGPCVVIEIGGMVQRPLTLDVAALREFPRASIEPFDLVCFSTGRYIRPMGSYRGVQLRVLLEAAGVRRPDNTDFKRTVFLAHAHDGYAVTFSWHELFNTPIGEKVIVAYECEDRELGIADGLPVLVSGADNVHAPRHMKRLVRVDAHVLGQSHR</sequence>
<keyword evidence="3" id="KW-1185">Reference proteome</keyword>
<dbReference type="SUPFAM" id="SSF56524">
    <property type="entry name" value="Oxidoreductase molybdopterin-binding domain"/>
    <property type="match status" value="1"/>
</dbReference>
<dbReference type="InterPro" id="IPR036374">
    <property type="entry name" value="OxRdtase_Mopterin-bd_sf"/>
</dbReference>
<dbReference type="Pfam" id="PF00174">
    <property type="entry name" value="Oxidored_molyb"/>
    <property type="match status" value="1"/>
</dbReference>
<dbReference type="Proteomes" id="UP000055019">
    <property type="component" value="Unassembled WGS sequence"/>
</dbReference>
<gene>
    <name evidence="2" type="ORF">AWB74_02983</name>
</gene>
<proteinExistence type="predicted"/>
<dbReference type="AlphaFoldDB" id="A0A158IVT3"/>
<feature type="domain" description="Oxidoreductase molybdopterin-binding" evidence="1">
    <location>
        <begin position="22"/>
        <end position="140"/>
    </location>
</feature>
<evidence type="ECO:0000259" key="1">
    <source>
        <dbReference type="Pfam" id="PF00174"/>
    </source>
</evidence>
<evidence type="ECO:0000313" key="2">
    <source>
        <dbReference type="EMBL" id="SAL60269.1"/>
    </source>
</evidence>
<evidence type="ECO:0000313" key="3">
    <source>
        <dbReference type="Proteomes" id="UP000055019"/>
    </source>
</evidence>
<comment type="caution">
    <text evidence="2">The sequence shown here is derived from an EMBL/GenBank/DDBJ whole genome shotgun (WGS) entry which is preliminary data.</text>
</comment>
<name>A0A158IVT3_9BURK</name>
<organism evidence="2 3">
    <name type="scientific">Caballeronia arvi</name>
    <dbReference type="NCBI Taxonomy" id="1777135"/>
    <lineage>
        <taxon>Bacteria</taxon>
        <taxon>Pseudomonadati</taxon>
        <taxon>Pseudomonadota</taxon>
        <taxon>Betaproteobacteria</taxon>
        <taxon>Burkholderiales</taxon>
        <taxon>Burkholderiaceae</taxon>
        <taxon>Caballeronia</taxon>
    </lineage>
</organism>
<dbReference type="EMBL" id="FCOM02000010">
    <property type="protein sequence ID" value="SAL60269.1"/>
    <property type="molecule type" value="Genomic_DNA"/>
</dbReference>